<protein>
    <submittedName>
        <fullName evidence="1">Uncharacterized nucleotidyltransferase</fullName>
    </submittedName>
</protein>
<evidence type="ECO:0000313" key="1">
    <source>
        <dbReference type="EMBL" id="SFV26157.1"/>
    </source>
</evidence>
<organism evidence="1 2">
    <name type="scientific">Hyphomicrobium facile</name>
    <dbReference type="NCBI Taxonomy" id="51670"/>
    <lineage>
        <taxon>Bacteria</taxon>
        <taxon>Pseudomonadati</taxon>
        <taxon>Pseudomonadota</taxon>
        <taxon>Alphaproteobacteria</taxon>
        <taxon>Hyphomicrobiales</taxon>
        <taxon>Hyphomicrobiaceae</taxon>
        <taxon>Hyphomicrobium</taxon>
    </lineage>
</organism>
<sequence length="484" mass="53530">MRVPVLKGARPAPEIDLLLQACLASPDSARAAWYRWLASRELDDASWPEMRILAPLSGRLRSLDPNSTYRPRIDGLAKSHWTQTQVMLGETLPAIKALRKAGIECMLIKGAAGYAEGFGPTVRRLMGDVDILVRQEDGPRAASVLTGAGWEATNGDSALLLRQLAPLRASSNYRRGVYGEVDLHTQAFHFCRRDQELESALWRDSRSISFGGTDVRVPSAADSIVISLAHGVVGRDGDWAIDIGQRINAGAVDWDRTIELVERRALVPLALAGLNYLHTLGLGVPQEVLRRLAETPVAPGVWLKHYASIRPNRRKRRLLQRIADVLSSPLLPRAIYHRTFKSDNLIGVARDNLGVWYPRRWKRIPLAQGHTAASVGHCIEIESDPDTRVCGVSLRFPASRQSRRVFIEVVSGERVIHRLRGRLRSRAGKHQTMRFEIPLDDLPPGRRIITLLARPSGYVSSATPHAQAVANAAPAFQIADAWAA</sequence>
<dbReference type="Gene3D" id="3.30.460.40">
    <property type="match status" value="1"/>
</dbReference>
<dbReference type="Proteomes" id="UP000199423">
    <property type="component" value="Unassembled WGS sequence"/>
</dbReference>
<dbReference type="AlphaFoldDB" id="A0A1I7MUU8"/>
<accession>A0A1I7MUU8</accession>
<dbReference type="STRING" id="51670.SAMN04488557_0353"/>
<name>A0A1I7MUU8_9HYPH</name>
<dbReference type="GO" id="GO:0016740">
    <property type="term" value="F:transferase activity"/>
    <property type="evidence" value="ECO:0007669"/>
    <property type="project" value="UniProtKB-KW"/>
</dbReference>
<evidence type="ECO:0000313" key="2">
    <source>
        <dbReference type="Proteomes" id="UP000199423"/>
    </source>
</evidence>
<dbReference type="InterPro" id="IPR043519">
    <property type="entry name" value="NT_sf"/>
</dbReference>
<dbReference type="RefSeq" id="WP_092863339.1">
    <property type="nucleotide sequence ID" value="NZ_FPCH01000001.1"/>
</dbReference>
<dbReference type="OrthoDB" id="8430972at2"/>
<dbReference type="SUPFAM" id="SSF81301">
    <property type="entry name" value="Nucleotidyltransferase"/>
    <property type="match status" value="1"/>
</dbReference>
<gene>
    <name evidence="1" type="ORF">SAMN04488557_0353</name>
</gene>
<keyword evidence="1" id="KW-0808">Transferase</keyword>
<dbReference type="InterPro" id="IPR039498">
    <property type="entry name" value="NTP_transf_5"/>
</dbReference>
<keyword evidence="2" id="KW-1185">Reference proteome</keyword>
<reference evidence="2" key="1">
    <citation type="submission" date="2016-10" db="EMBL/GenBank/DDBJ databases">
        <authorList>
            <person name="Varghese N."/>
            <person name="Submissions S."/>
        </authorList>
    </citation>
    <scope>NUCLEOTIDE SEQUENCE [LARGE SCALE GENOMIC DNA]</scope>
    <source>
        <strain evidence="2">DSM 1565</strain>
    </source>
</reference>
<dbReference type="EMBL" id="FPCH01000001">
    <property type="protein sequence ID" value="SFV26157.1"/>
    <property type="molecule type" value="Genomic_DNA"/>
</dbReference>
<dbReference type="Pfam" id="PF14907">
    <property type="entry name" value="NTP_transf_5"/>
    <property type="match status" value="1"/>
</dbReference>
<proteinExistence type="predicted"/>